<feature type="transmembrane region" description="Helical" evidence="7">
    <location>
        <begin position="214"/>
        <end position="232"/>
    </location>
</feature>
<keyword evidence="3" id="KW-0813">Transport</keyword>
<sequence>MVLDILTLVTVILLVSISVLFICQRFNIPSIVGFLLIGMVSGPFGLGLISDIETVQVLAEGGIILLLFTIGLEFSFEKLLEARRTIVVGGLLQVLITIGVVAVASLALGLSWGESVFLGFLVALSSTAIVMKVFQERGELESLPGRAALGILIFQDLVIIPMILVTPFLAGTAATDPEGLLQMAVYGVIVLLVIFVGGRWFVPKVLFHAARRSSRELFLFTVAATVFSIAWLTSSAGLSLALGAFFAGLIVGESEYNIEALSSIVPFRDVLTGLFFISIGMLLNTVQVITHPVEVLLVVAAIFGVKALCTSLSAIALALPMRSVIVVGLALSQIGEFSFILIETGLEAGVIGSRIYQIFLAAAIITMTATPFLIGAAPRVGDILQERVPGALRTGKLLAEPEQKRRSDHLLLVGFGLTGRSVAQAARVAGIPFTVIECNPATVREEKRRNVDILYGDATNREVLEHADIGQARVLVVAVSDRSAIGRVIRTARRLNPSIYVIARTRFMAEVTPLIDLGADEVISEEYETSIEIFTRVLAKYFIPHDEIEHLVAELRGGGYKMLRRPSSFERSLDDLKLCAPELAIYTVRVAPGSVMAGKTLAELNLRRNYGVTVLVIRRESGVVPIPGGEVPIGEGDLLVILASASAMDTVVPLFRPSPAT</sequence>
<dbReference type="InterPro" id="IPR036291">
    <property type="entry name" value="NAD(P)-bd_dom_sf"/>
</dbReference>
<dbReference type="InterPro" id="IPR006153">
    <property type="entry name" value="Cation/H_exchanger_TM"/>
</dbReference>
<name>A0A498H0B3_9EURY</name>
<feature type="transmembrane region" description="Helical" evidence="7">
    <location>
        <begin position="147"/>
        <end position="171"/>
    </location>
</feature>
<evidence type="ECO:0000256" key="4">
    <source>
        <dbReference type="ARBA" id="ARBA00022692"/>
    </source>
</evidence>
<keyword evidence="4 7" id="KW-0812">Transmembrane</keyword>
<dbReference type="SUPFAM" id="SSF116726">
    <property type="entry name" value="TrkA C-terminal domain-like"/>
    <property type="match status" value="1"/>
</dbReference>
<dbReference type="PROSITE" id="PS51201">
    <property type="entry name" value="RCK_N"/>
    <property type="match status" value="1"/>
</dbReference>
<dbReference type="InterPro" id="IPR038770">
    <property type="entry name" value="Na+/solute_symporter_sf"/>
</dbReference>
<evidence type="ECO:0000256" key="5">
    <source>
        <dbReference type="ARBA" id="ARBA00022989"/>
    </source>
</evidence>
<dbReference type="InterPro" id="IPR036721">
    <property type="entry name" value="RCK_C_sf"/>
</dbReference>
<feature type="transmembrane region" description="Helical" evidence="7">
    <location>
        <begin position="270"/>
        <end position="289"/>
    </location>
</feature>
<evidence type="ECO:0000256" key="6">
    <source>
        <dbReference type="ARBA" id="ARBA00023136"/>
    </source>
</evidence>
<feature type="transmembrane region" description="Helical" evidence="7">
    <location>
        <begin position="6"/>
        <end position="23"/>
    </location>
</feature>
<dbReference type="GO" id="GO:0016020">
    <property type="term" value="C:membrane"/>
    <property type="evidence" value="ECO:0007669"/>
    <property type="project" value="UniProtKB-SubCell"/>
</dbReference>
<dbReference type="Proteomes" id="UP000290932">
    <property type="component" value="Unassembled WGS sequence"/>
</dbReference>
<dbReference type="OrthoDB" id="43518at2157"/>
<evidence type="ECO:0000256" key="3">
    <source>
        <dbReference type="ARBA" id="ARBA00022448"/>
    </source>
</evidence>
<evidence type="ECO:0000313" key="10">
    <source>
        <dbReference type="EMBL" id="RXE56359.1"/>
    </source>
</evidence>
<dbReference type="GO" id="GO:0006813">
    <property type="term" value="P:potassium ion transport"/>
    <property type="evidence" value="ECO:0007669"/>
    <property type="project" value="InterPro"/>
</dbReference>
<dbReference type="AlphaFoldDB" id="A0A498H0B3"/>
<feature type="transmembrane region" description="Helical" evidence="7">
    <location>
        <begin position="55"/>
        <end position="74"/>
    </location>
</feature>
<dbReference type="SUPFAM" id="SSF51735">
    <property type="entry name" value="NAD(P)-binding Rossmann-fold domains"/>
    <property type="match status" value="1"/>
</dbReference>
<feature type="transmembrane region" description="Helical" evidence="7">
    <location>
        <begin position="354"/>
        <end position="377"/>
    </location>
</feature>
<feature type="transmembrane region" description="Helical" evidence="7">
    <location>
        <begin position="295"/>
        <end position="317"/>
    </location>
</feature>
<dbReference type="PROSITE" id="PS51202">
    <property type="entry name" value="RCK_C"/>
    <property type="match status" value="1"/>
</dbReference>
<evidence type="ECO:0000259" key="9">
    <source>
        <dbReference type="PROSITE" id="PS51202"/>
    </source>
</evidence>
<evidence type="ECO:0000259" key="8">
    <source>
        <dbReference type="PROSITE" id="PS51201"/>
    </source>
</evidence>
<dbReference type="GO" id="GO:0008324">
    <property type="term" value="F:monoatomic cation transmembrane transporter activity"/>
    <property type="evidence" value="ECO:0007669"/>
    <property type="project" value="InterPro"/>
</dbReference>
<keyword evidence="5 7" id="KW-1133">Transmembrane helix</keyword>
<dbReference type="Gene3D" id="3.30.70.1450">
    <property type="entry name" value="Regulator of K+ conductance, C-terminal domain"/>
    <property type="match status" value="1"/>
</dbReference>
<proteinExistence type="inferred from homology"/>
<evidence type="ECO:0000313" key="11">
    <source>
        <dbReference type="Proteomes" id="UP000290932"/>
    </source>
</evidence>
<feature type="transmembrane region" description="Helical" evidence="7">
    <location>
        <begin position="183"/>
        <end position="202"/>
    </location>
</feature>
<evidence type="ECO:0000256" key="7">
    <source>
        <dbReference type="SAM" id="Phobius"/>
    </source>
</evidence>
<reference evidence="10 11" key="1">
    <citation type="journal article" date="2015" name="Int. J. Syst. Evol. Microbiol.">
        <title>Methanoculleus taiwanensis sp. nov., a methanogen isolated from deep marine sediment at the deformation front area near Taiwan.</title>
        <authorList>
            <person name="Weng C.Y."/>
            <person name="Chen S.C."/>
            <person name="Lai M.C."/>
            <person name="Wu S.Y."/>
            <person name="Lin S."/>
            <person name="Yang T.F."/>
            <person name="Chen P.C."/>
        </authorList>
    </citation>
    <scope>NUCLEOTIDE SEQUENCE [LARGE SCALE GENOMIC DNA]</scope>
    <source>
        <strain evidence="10 11">CYW4</strain>
    </source>
</reference>
<evidence type="ECO:0000256" key="1">
    <source>
        <dbReference type="ARBA" id="ARBA00004141"/>
    </source>
</evidence>
<dbReference type="GO" id="GO:0015297">
    <property type="term" value="F:antiporter activity"/>
    <property type="evidence" value="ECO:0007669"/>
    <property type="project" value="InterPro"/>
</dbReference>
<dbReference type="Pfam" id="PF02254">
    <property type="entry name" value="TrkA_N"/>
    <property type="match status" value="1"/>
</dbReference>
<keyword evidence="11" id="KW-1185">Reference proteome</keyword>
<dbReference type="PANTHER" id="PTHR42751">
    <property type="entry name" value="SODIUM/HYDROGEN EXCHANGER FAMILY/TRKA DOMAIN PROTEIN"/>
    <property type="match status" value="1"/>
</dbReference>
<feature type="transmembrane region" description="Helical" evidence="7">
    <location>
        <begin position="86"/>
        <end position="110"/>
    </location>
</feature>
<feature type="transmembrane region" description="Helical" evidence="7">
    <location>
        <begin position="30"/>
        <end position="49"/>
    </location>
</feature>
<dbReference type="PANTHER" id="PTHR42751:SF3">
    <property type="entry name" value="SODIUM_GLUTAMATE SYMPORTER"/>
    <property type="match status" value="1"/>
</dbReference>
<comment type="caution">
    <text evidence="10">The sequence shown here is derived from an EMBL/GenBank/DDBJ whole genome shotgun (WGS) entry which is preliminary data.</text>
</comment>
<accession>A0A498H0B3</accession>
<dbReference type="GO" id="GO:1902600">
    <property type="term" value="P:proton transmembrane transport"/>
    <property type="evidence" value="ECO:0007669"/>
    <property type="project" value="InterPro"/>
</dbReference>
<evidence type="ECO:0000256" key="2">
    <source>
        <dbReference type="ARBA" id="ARBA00005551"/>
    </source>
</evidence>
<gene>
    <name evidence="10" type="ORF">ABH15_09660</name>
</gene>
<organism evidence="10 11">
    <name type="scientific">Methanoculleus taiwanensis</name>
    <dbReference type="NCBI Taxonomy" id="1550565"/>
    <lineage>
        <taxon>Archaea</taxon>
        <taxon>Methanobacteriati</taxon>
        <taxon>Methanobacteriota</taxon>
        <taxon>Stenosarchaea group</taxon>
        <taxon>Methanomicrobia</taxon>
        <taxon>Methanomicrobiales</taxon>
        <taxon>Methanomicrobiaceae</taxon>
        <taxon>Methanoculleus</taxon>
    </lineage>
</organism>
<dbReference type="RefSeq" id="WP_128694137.1">
    <property type="nucleotide sequence ID" value="NZ_LHQS01000002.1"/>
</dbReference>
<dbReference type="Gene3D" id="1.20.1530.20">
    <property type="match status" value="1"/>
</dbReference>
<protein>
    <recommendedName>
        <fullName evidence="12">Potassium transporter KefB</fullName>
    </recommendedName>
</protein>
<dbReference type="Gene3D" id="3.40.50.720">
    <property type="entry name" value="NAD(P)-binding Rossmann-like Domain"/>
    <property type="match status" value="1"/>
</dbReference>
<feature type="transmembrane region" description="Helical" evidence="7">
    <location>
        <begin position="116"/>
        <end position="135"/>
    </location>
</feature>
<comment type="subcellular location">
    <subcellularLocation>
        <location evidence="1">Membrane</location>
        <topology evidence="1">Multi-pass membrane protein</topology>
    </subcellularLocation>
</comment>
<dbReference type="Pfam" id="PF02080">
    <property type="entry name" value="TrkA_C"/>
    <property type="match status" value="1"/>
</dbReference>
<dbReference type="Pfam" id="PF00999">
    <property type="entry name" value="Na_H_Exchanger"/>
    <property type="match status" value="1"/>
</dbReference>
<dbReference type="InterPro" id="IPR006037">
    <property type="entry name" value="RCK_C"/>
</dbReference>
<comment type="similarity">
    <text evidence="2">Belongs to the monovalent cation:proton antiporter 2 (CPA2) transporter (TC 2.A.37) family.</text>
</comment>
<dbReference type="EMBL" id="LHQS01000002">
    <property type="protein sequence ID" value="RXE56359.1"/>
    <property type="molecule type" value="Genomic_DNA"/>
</dbReference>
<feature type="transmembrane region" description="Helical" evidence="7">
    <location>
        <begin position="324"/>
        <end position="342"/>
    </location>
</feature>
<evidence type="ECO:0008006" key="12">
    <source>
        <dbReference type="Google" id="ProtNLM"/>
    </source>
</evidence>
<dbReference type="InterPro" id="IPR003148">
    <property type="entry name" value="RCK_N"/>
</dbReference>
<feature type="domain" description="RCK C-terminal" evidence="9">
    <location>
        <begin position="573"/>
        <end position="657"/>
    </location>
</feature>
<keyword evidence="6 7" id="KW-0472">Membrane</keyword>
<feature type="domain" description="RCK N-terminal" evidence="8">
    <location>
        <begin position="407"/>
        <end position="524"/>
    </location>
</feature>